<reference evidence="3" key="1">
    <citation type="submission" date="2022-02" db="EMBL/GenBank/DDBJ databases">
        <title>Fredinandcohnia quinoae sp. nov. isolated from Chenopodium quinoa seeds.</title>
        <authorList>
            <person name="Saati-Santamaria Z."/>
            <person name="Flores-Felix J.D."/>
            <person name="Igual J.M."/>
            <person name="Velazquez E."/>
            <person name="Garcia-Fraile P."/>
            <person name="Martinez-Molina E."/>
        </authorList>
    </citation>
    <scope>NUCLEOTIDE SEQUENCE</scope>
    <source>
        <strain evidence="3">SECRCQ15</strain>
    </source>
</reference>
<dbReference type="Proteomes" id="UP001431131">
    <property type="component" value="Unassembled WGS sequence"/>
</dbReference>
<evidence type="ECO:0000313" key="3">
    <source>
        <dbReference type="EMBL" id="MCH1625113.1"/>
    </source>
</evidence>
<dbReference type="CDD" id="cd03801">
    <property type="entry name" value="GT4_PimA-like"/>
    <property type="match status" value="1"/>
</dbReference>
<evidence type="ECO:0000259" key="2">
    <source>
        <dbReference type="Pfam" id="PF13439"/>
    </source>
</evidence>
<dbReference type="GO" id="GO:0016757">
    <property type="term" value="F:glycosyltransferase activity"/>
    <property type="evidence" value="ECO:0007669"/>
    <property type="project" value="InterPro"/>
</dbReference>
<accession>A0AAW5E7J4</accession>
<dbReference type="SUPFAM" id="SSF53756">
    <property type="entry name" value="UDP-Glycosyltransferase/glycogen phosphorylase"/>
    <property type="match status" value="1"/>
</dbReference>
<sequence length="365" mass="41322">MNVLHLISGGETGGSKNHLLSFIEKCKNEGVYLGVFQEGLLAEEARKRNIPVVVFNQKSRYDFSILQRIKKEIIEKKINIVHTHGPRANLFTLFLRRMIKFTWVTTIHSDPEKDFIKGGVKGKVFTAINMHVLKKIDHFFAVSNRFKEMLVRFGIKSEKITTIYNGIDFDIELTTTISRKQIGLSDEDFVITMVARLHPIKGHIIAFEAIHKLVSSGKNVKLLLIGNGPLEDELKKVVQKLQLTDNILFYGFQEDVHSFLSLSDVKLLASYSESFPLVILEAARAYTPVISTDVGGVKDLISDPSLGWIINIKNVEELKVAIEEAIILKQSDKLQQIATNLNKKASEKYSVDQLVDTILKKYRTL</sequence>
<dbReference type="EMBL" id="JAKTTI010000007">
    <property type="protein sequence ID" value="MCH1625113.1"/>
    <property type="molecule type" value="Genomic_DNA"/>
</dbReference>
<dbReference type="PANTHER" id="PTHR12526:SF638">
    <property type="entry name" value="SPORE COAT PROTEIN SA"/>
    <property type="match status" value="1"/>
</dbReference>
<dbReference type="RefSeq" id="WP_240254091.1">
    <property type="nucleotide sequence ID" value="NZ_JAKTTI010000007.1"/>
</dbReference>
<dbReference type="InterPro" id="IPR001296">
    <property type="entry name" value="Glyco_trans_1"/>
</dbReference>
<evidence type="ECO:0000313" key="4">
    <source>
        <dbReference type="Proteomes" id="UP001431131"/>
    </source>
</evidence>
<gene>
    <name evidence="3" type="ORF">MJG50_07215</name>
</gene>
<dbReference type="InterPro" id="IPR028098">
    <property type="entry name" value="Glyco_trans_4-like_N"/>
</dbReference>
<organism evidence="3 4">
    <name type="scientific">Fredinandcohnia quinoae</name>
    <dbReference type="NCBI Taxonomy" id="2918902"/>
    <lineage>
        <taxon>Bacteria</taxon>
        <taxon>Bacillati</taxon>
        <taxon>Bacillota</taxon>
        <taxon>Bacilli</taxon>
        <taxon>Bacillales</taxon>
        <taxon>Bacillaceae</taxon>
        <taxon>Fredinandcohnia</taxon>
    </lineage>
</organism>
<dbReference type="Gene3D" id="3.40.50.2000">
    <property type="entry name" value="Glycogen Phosphorylase B"/>
    <property type="match status" value="2"/>
</dbReference>
<comment type="caution">
    <text evidence="3">The sequence shown here is derived from an EMBL/GenBank/DDBJ whole genome shotgun (WGS) entry which is preliminary data.</text>
</comment>
<evidence type="ECO:0000259" key="1">
    <source>
        <dbReference type="Pfam" id="PF00534"/>
    </source>
</evidence>
<feature type="domain" description="Glycosyltransferase subfamily 4-like N-terminal" evidence="2">
    <location>
        <begin position="13"/>
        <end position="170"/>
    </location>
</feature>
<name>A0AAW5E7J4_9BACI</name>
<dbReference type="Pfam" id="PF00534">
    <property type="entry name" value="Glycos_transf_1"/>
    <property type="match status" value="1"/>
</dbReference>
<dbReference type="AlphaFoldDB" id="A0AAW5E7J4"/>
<protein>
    <submittedName>
        <fullName evidence="3">Glycosyltransferase family 4 protein</fullName>
    </submittedName>
</protein>
<proteinExistence type="predicted"/>
<dbReference type="Pfam" id="PF13439">
    <property type="entry name" value="Glyco_transf_4"/>
    <property type="match status" value="1"/>
</dbReference>
<dbReference type="PANTHER" id="PTHR12526">
    <property type="entry name" value="GLYCOSYLTRANSFERASE"/>
    <property type="match status" value="1"/>
</dbReference>
<feature type="domain" description="Glycosyl transferase family 1" evidence="1">
    <location>
        <begin position="177"/>
        <end position="337"/>
    </location>
</feature>
<keyword evidence="4" id="KW-1185">Reference proteome</keyword>